<protein>
    <submittedName>
        <fullName evidence="1">Uncharacterized protein</fullName>
    </submittedName>
</protein>
<sequence length="97" mass="10707">MDLAELMDTVIEPSAVHVAGEGERLVAMRLADDFSVGMRLHQRDSYRKWDVLEIAVRPSAGHESITGNDVRDLPMSALIDEARRLAARSARPPRIGA</sequence>
<gene>
    <name evidence="1" type="ORF">DX116_12985</name>
</gene>
<name>A0A371P3W3_9ACTN</name>
<dbReference type="RefSeq" id="WP_119704684.1">
    <property type="nucleotide sequence ID" value="NZ_JBHSOI010000002.1"/>
</dbReference>
<organism evidence="1 2">
    <name type="scientific">Aeromicrobium endophyticum</name>
    <dbReference type="NCBI Taxonomy" id="2292704"/>
    <lineage>
        <taxon>Bacteria</taxon>
        <taxon>Bacillati</taxon>
        <taxon>Actinomycetota</taxon>
        <taxon>Actinomycetes</taxon>
        <taxon>Propionibacteriales</taxon>
        <taxon>Nocardioidaceae</taxon>
        <taxon>Aeromicrobium</taxon>
    </lineage>
</organism>
<evidence type="ECO:0000313" key="2">
    <source>
        <dbReference type="Proteomes" id="UP000265581"/>
    </source>
</evidence>
<proteinExistence type="predicted"/>
<evidence type="ECO:0000313" key="1">
    <source>
        <dbReference type="EMBL" id="REK70086.1"/>
    </source>
</evidence>
<keyword evidence="2" id="KW-1185">Reference proteome</keyword>
<accession>A0A371P3W3</accession>
<dbReference type="EMBL" id="QUBR01000002">
    <property type="protein sequence ID" value="REK70086.1"/>
    <property type="molecule type" value="Genomic_DNA"/>
</dbReference>
<reference evidence="1 2" key="1">
    <citation type="submission" date="2018-08" db="EMBL/GenBank/DDBJ databases">
        <title>Aeromicrobium sp. M2KJ-4, whole genome shotgun sequence.</title>
        <authorList>
            <person name="Tuo L."/>
        </authorList>
    </citation>
    <scope>NUCLEOTIDE SEQUENCE [LARGE SCALE GENOMIC DNA]</scope>
    <source>
        <strain evidence="1 2">M2KJ-4</strain>
    </source>
</reference>
<comment type="caution">
    <text evidence="1">The sequence shown here is derived from an EMBL/GenBank/DDBJ whole genome shotgun (WGS) entry which is preliminary data.</text>
</comment>
<dbReference type="Proteomes" id="UP000265581">
    <property type="component" value="Unassembled WGS sequence"/>
</dbReference>
<dbReference type="OrthoDB" id="3745382at2"/>
<dbReference type="AlphaFoldDB" id="A0A371P3W3"/>